<dbReference type="SMART" id="SM00343">
    <property type="entry name" value="ZnF_C2HC"/>
    <property type="match status" value="1"/>
</dbReference>
<keyword evidence="1" id="KW-0863">Zinc-finger</keyword>
<dbReference type="Pfam" id="PF14223">
    <property type="entry name" value="Retrotran_gag_2"/>
    <property type="match status" value="1"/>
</dbReference>
<dbReference type="SUPFAM" id="SSF57756">
    <property type="entry name" value="Retrovirus zinc finger-like domains"/>
    <property type="match status" value="1"/>
</dbReference>
<dbReference type="PANTHER" id="PTHR47592:SF6">
    <property type="entry name" value="PBF68 PROTEIN"/>
    <property type="match status" value="1"/>
</dbReference>
<accession>A0A5B7AER8</accession>
<dbReference type="PROSITE" id="PS50158">
    <property type="entry name" value="ZF_CCHC"/>
    <property type="match status" value="1"/>
</dbReference>
<keyword evidence="1" id="KW-0862">Zinc</keyword>
<evidence type="ECO:0000256" key="1">
    <source>
        <dbReference type="PROSITE-ProRule" id="PRU00047"/>
    </source>
</evidence>
<evidence type="ECO:0000259" key="4">
    <source>
        <dbReference type="PROSITE" id="PS50158"/>
    </source>
</evidence>
<organism evidence="5">
    <name type="scientific">Davidia involucrata</name>
    <name type="common">Dove tree</name>
    <dbReference type="NCBI Taxonomy" id="16924"/>
    <lineage>
        <taxon>Eukaryota</taxon>
        <taxon>Viridiplantae</taxon>
        <taxon>Streptophyta</taxon>
        <taxon>Embryophyta</taxon>
        <taxon>Tracheophyta</taxon>
        <taxon>Spermatophyta</taxon>
        <taxon>Magnoliopsida</taxon>
        <taxon>eudicotyledons</taxon>
        <taxon>Gunneridae</taxon>
        <taxon>Pentapetalae</taxon>
        <taxon>asterids</taxon>
        <taxon>Cornales</taxon>
        <taxon>Nyssaceae</taxon>
        <taxon>Davidia</taxon>
    </lineage>
</organism>
<keyword evidence="3" id="KW-0812">Transmembrane</keyword>
<keyword evidence="1" id="KW-0479">Metal-binding</keyword>
<dbReference type="AlphaFoldDB" id="A0A5B7AER8"/>
<dbReference type="InterPro" id="IPR001878">
    <property type="entry name" value="Znf_CCHC"/>
</dbReference>
<feature type="region of interest" description="Disordered" evidence="2">
    <location>
        <begin position="397"/>
        <end position="424"/>
    </location>
</feature>
<dbReference type="GO" id="GO:0003676">
    <property type="term" value="F:nucleic acid binding"/>
    <property type="evidence" value="ECO:0007669"/>
    <property type="project" value="InterPro"/>
</dbReference>
<feature type="domain" description="CCHC-type" evidence="4">
    <location>
        <begin position="447"/>
        <end position="460"/>
    </location>
</feature>
<keyword evidence="3" id="KW-1133">Transmembrane helix</keyword>
<proteinExistence type="predicted"/>
<name>A0A5B7AER8_DAVIN</name>
<dbReference type="PANTHER" id="PTHR47592">
    <property type="entry name" value="PBF68 PROTEIN"/>
    <property type="match status" value="1"/>
</dbReference>
<feature type="transmembrane region" description="Helical" evidence="3">
    <location>
        <begin position="76"/>
        <end position="95"/>
    </location>
</feature>
<dbReference type="InterPro" id="IPR036875">
    <property type="entry name" value="Znf_CCHC_sf"/>
</dbReference>
<dbReference type="Gene3D" id="4.10.60.10">
    <property type="entry name" value="Zinc finger, CCHC-type"/>
    <property type="match status" value="1"/>
</dbReference>
<evidence type="ECO:0000313" key="5">
    <source>
        <dbReference type="EMBL" id="MPA55187.1"/>
    </source>
</evidence>
<protein>
    <recommendedName>
        <fullName evidence="4">CCHC-type domain-containing protein</fullName>
    </recommendedName>
</protein>
<dbReference type="EMBL" id="GHES01024628">
    <property type="protein sequence ID" value="MPA55187.1"/>
    <property type="molecule type" value="Transcribed_RNA"/>
</dbReference>
<evidence type="ECO:0000256" key="2">
    <source>
        <dbReference type="SAM" id="MobiDB-lite"/>
    </source>
</evidence>
<gene>
    <name evidence="5" type="ORF">Din_024628</name>
</gene>
<reference evidence="5" key="1">
    <citation type="submission" date="2019-08" db="EMBL/GenBank/DDBJ databases">
        <title>Reference gene set and small RNA set construction with multiple tissues from Davidia involucrata Baill.</title>
        <authorList>
            <person name="Yang H."/>
            <person name="Zhou C."/>
            <person name="Li G."/>
            <person name="Wang J."/>
            <person name="Gao P."/>
            <person name="Wang M."/>
            <person name="Wang R."/>
            <person name="Zhao Y."/>
        </authorList>
    </citation>
    <scope>NUCLEOTIDE SEQUENCE</scope>
    <source>
        <tissue evidence="5">Mixed with DoveR01_LX</tissue>
    </source>
</reference>
<keyword evidence="3" id="KW-0472">Membrane</keyword>
<evidence type="ECO:0000256" key="3">
    <source>
        <dbReference type="SAM" id="Phobius"/>
    </source>
</evidence>
<sequence length="493" mass="56307">MLSLISIMPQTQDGWPSSVRTQGKFYICAPPNPVKIILACSKDPLLDDPASIYLLHQFMFVYKVQYSVATLLLGKFIVYLFIMLWSAVLLMPVTFASGACSGISLTTEQWSAFRKSVPAIEEAIMKMESRMKSEDVSKQIEADVSDSVTAFASQGLIPVERKQIEADMPNSVTAFTPQGVIPNGRKQVEADMSNLAPTFAPQGLIPIETTRLDGKNYYCWVHQMEFFLKQLKIAYVLTEPCPSITLSPEASVEEIAQARAAAQKWADDNYICRRNILNSLSDHLFDQYSNKTYSAKELWEELKLVYDEDFGTKRSLVNKYIQFQMADGIPILEQVQELHNIAASIIASGMWIDDNFHISTIISKLPQSWKESRMRLMHEEFLPLNMLMYRLRVEEESRSRNKRGEPSTKEAHCADSKLENKLGPKKREMKRPGMYWEMEKDNKAIVCYNCGKKGHISRHCHRRKFDIREKENEKDNEAVPVVTEVDMVEGIVE</sequence>
<dbReference type="GO" id="GO:0008270">
    <property type="term" value="F:zinc ion binding"/>
    <property type="evidence" value="ECO:0007669"/>
    <property type="project" value="UniProtKB-KW"/>
</dbReference>